<gene>
    <name evidence="1" type="ORF">CWC39_00795</name>
</gene>
<sequence>MKVVEDQETGVAYIYLTDRRVYETVQVSPLVNVDLDGNGKAVGVEILTSDYHIAINRTPQAEKPWQIGFAAPDTCCLLSKGETYREAVDGWIERLIGER</sequence>
<name>A0A364VE57_9CORY</name>
<dbReference type="Proteomes" id="UP000251047">
    <property type="component" value="Unassembled WGS sequence"/>
</dbReference>
<dbReference type="RefSeq" id="WP_112768624.1">
    <property type="nucleotide sequence ID" value="NZ_CP063191.1"/>
</dbReference>
<evidence type="ECO:0000313" key="2">
    <source>
        <dbReference type="Proteomes" id="UP000251047"/>
    </source>
</evidence>
<dbReference type="Pfam" id="PF10049">
    <property type="entry name" value="DUF2283"/>
    <property type="match status" value="1"/>
</dbReference>
<reference evidence="1 2" key="1">
    <citation type="journal article" date="2018" name="Syst. Appl. Microbiol.">
        <title>Corynebacterium heidelbergense sp. nov., isolated from the preen glands of Egyptian geese (Alopochen aegyptiacus).</title>
        <authorList>
            <person name="Braun M.S."/>
            <person name="Wang E."/>
            <person name="Zimmermann S."/>
            <person name="Wink M."/>
        </authorList>
    </citation>
    <scope>NUCLEOTIDE SEQUENCE [LARGE SCALE GENOMIC DNA]</scope>
    <source>
        <strain evidence="1 2">DSM 104638</strain>
    </source>
</reference>
<comment type="caution">
    <text evidence="1">The sequence shown here is derived from an EMBL/GenBank/DDBJ whole genome shotgun (WGS) entry which is preliminary data.</text>
</comment>
<evidence type="ECO:0000313" key="1">
    <source>
        <dbReference type="EMBL" id="RAV34908.1"/>
    </source>
</evidence>
<organism evidence="1 2">
    <name type="scientific">Corynebacterium heidelbergense</name>
    <dbReference type="NCBI Taxonomy" id="2055947"/>
    <lineage>
        <taxon>Bacteria</taxon>
        <taxon>Bacillati</taxon>
        <taxon>Actinomycetota</taxon>
        <taxon>Actinomycetes</taxon>
        <taxon>Mycobacteriales</taxon>
        <taxon>Corynebacteriaceae</taxon>
        <taxon>Corynebacterium</taxon>
    </lineage>
</organism>
<accession>A0A364VE57</accession>
<dbReference type="OrthoDB" id="9799670at2"/>
<proteinExistence type="predicted"/>
<protein>
    <recommendedName>
        <fullName evidence="3">DUF2283 domain-containing protein</fullName>
    </recommendedName>
</protein>
<dbReference type="EMBL" id="PHQP01000003">
    <property type="protein sequence ID" value="RAV34908.1"/>
    <property type="molecule type" value="Genomic_DNA"/>
</dbReference>
<dbReference type="InterPro" id="IPR019270">
    <property type="entry name" value="DUF2283"/>
</dbReference>
<evidence type="ECO:0008006" key="3">
    <source>
        <dbReference type="Google" id="ProtNLM"/>
    </source>
</evidence>
<dbReference type="AlphaFoldDB" id="A0A364VE57"/>